<keyword evidence="2" id="KW-1185">Reference proteome</keyword>
<gene>
    <name evidence="1" type="ORF">MSG28_008794</name>
</gene>
<sequence length="99" mass="11014">MRPIWEDYGKETLNRTVNKLGSGFRITDNTPYIKLVLRNPRHNFKFIQDIIMAFKLTHRATALRVALVARTAMEAVTVATVRVVSGVMLASAVATAKVA</sequence>
<comment type="caution">
    <text evidence="1">The sequence shown here is derived from an EMBL/GenBank/DDBJ whole genome shotgun (WGS) entry which is preliminary data.</text>
</comment>
<organism evidence="1 2">
    <name type="scientific">Choristoneura fumiferana</name>
    <name type="common">Spruce budworm moth</name>
    <name type="synonym">Archips fumiferana</name>
    <dbReference type="NCBI Taxonomy" id="7141"/>
    <lineage>
        <taxon>Eukaryota</taxon>
        <taxon>Metazoa</taxon>
        <taxon>Ecdysozoa</taxon>
        <taxon>Arthropoda</taxon>
        <taxon>Hexapoda</taxon>
        <taxon>Insecta</taxon>
        <taxon>Pterygota</taxon>
        <taxon>Neoptera</taxon>
        <taxon>Endopterygota</taxon>
        <taxon>Lepidoptera</taxon>
        <taxon>Glossata</taxon>
        <taxon>Ditrysia</taxon>
        <taxon>Tortricoidea</taxon>
        <taxon>Tortricidae</taxon>
        <taxon>Tortricinae</taxon>
        <taxon>Choristoneura</taxon>
    </lineage>
</organism>
<evidence type="ECO:0000313" key="1">
    <source>
        <dbReference type="EMBL" id="KAI8420253.1"/>
    </source>
</evidence>
<proteinExistence type="predicted"/>
<accession>A0ACC0J857</accession>
<name>A0ACC0J857_CHOFU</name>
<reference evidence="1 2" key="1">
    <citation type="journal article" date="2022" name="Genome Biol. Evol.">
        <title>The Spruce Budworm Genome: Reconstructing the Evolutionary History of Antifreeze Proteins.</title>
        <authorList>
            <person name="Beliveau C."/>
            <person name="Gagne P."/>
            <person name="Picq S."/>
            <person name="Vernygora O."/>
            <person name="Keeling C.I."/>
            <person name="Pinkney K."/>
            <person name="Doucet D."/>
            <person name="Wen F."/>
            <person name="Johnston J.S."/>
            <person name="Maaroufi H."/>
            <person name="Boyle B."/>
            <person name="Laroche J."/>
            <person name="Dewar K."/>
            <person name="Juretic N."/>
            <person name="Blackburn G."/>
            <person name="Nisole A."/>
            <person name="Brunet B."/>
            <person name="Brandao M."/>
            <person name="Lumley L."/>
            <person name="Duan J."/>
            <person name="Quan G."/>
            <person name="Lucarotti C.J."/>
            <person name="Roe A.D."/>
            <person name="Sperling F.A.H."/>
            <person name="Levesque R.C."/>
            <person name="Cusson M."/>
        </authorList>
    </citation>
    <scope>NUCLEOTIDE SEQUENCE [LARGE SCALE GENOMIC DNA]</scope>
    <source>
        <strain evidence="1">Glfc:IPQL:Cfum</strain>
    </source>
</reference>
<dbReference type="EMBL" id="CM046114">
    <property type="protein sequence ID" value="KAI8420253.1"/>
    <property type="molecule type" value="Genomic_DNA"/>
</dbReference>
<protein>
    <submittedName>
        <fullName evidence="1">Uncharacterized protein</fullName>
    </submittedName>
</protein>
<evidence type="ECO:0000313" key="2">
    <source>
        <dbReference type="Proteomes" id="UP001064048"/>
    </source>
</evidence>
<dbReference type="Proteomes" id="UP001064048">
    <property type="component" value="Chromosome 14"/>
</dbReference>